<evidence type="ECO:0000256" key="5">
    <source>
        <dbReference type="ARBA" id="ARBA00022927"/>
    </source>
</evidence>
<feature type="region of interest" description="Disordered" evidence="10">
    <location>
        <begin position="190"/>
        <end position="236"/>
    </location>
</feature>
<dbReference type="SUPFAM" id="SSF82866">
    <property type="entry name" value="Multidrug efflux transporter AcrB transmembrane domain"/>
    <property type="match status" value="1"/>
</dbReference>
<dbReference type="HAMAP" id="MF_01463_B">
    <property type="entry name" value="SecD_B"/>
    <property type="match status" value="1"/>
</dbReference>
<evidence type="ECO:0000313" key="15">
    <source>
        <dbReference type="Proteomes" id="UP001500013"/>
    </source>
</evidence>
<evidence type="ECO:0000256" key="9">
    <source>
        <dbReference type="HAMAP-Rule" id="MF_01463"/>
    </source>
</evidence>
<dbReference type="PANTHER" id="PTHR30081:SF1">
    <property type="entry name" value="PROTEIN TRANSLOCASE SUBUNIT SECD"/>
    <property type="match status" value="1"/>
</dbReference>
<keyword evidence="2 9" id="KW-0813">Transport</keyword>
<dbReference type="Gene3D" id="3.30.1360.200">
    <property type="match status" value="1"/>
</dbReference>
<dbReference type="InterPro" id="IPR022813">
    <property type="entry name" value="SecD/SecF_arch_bac"/>
</dbReference>
<evidence type="ECO:0000256" key="3">
    <source>
        <dbReference type="ARBA" id="ARBA00022475"/>
    </source>
</evidence>
<dbReference type="Pfam" id="PF21760">
    <property type="entry name" value="SecD_1st"/>
    <property type="match status" value="1"/>
</dbReference>
<keyword evidence="5 9" id="KW-0653">Protein transport</keyword>
<evidence type="ECO:0000259" key="12">
    <source>
        <dbReference type="Pfam" id="PF21760"/>
    </source>
</evidence>
<keyword evidence="3 9" id="KW-1003">Cell membrane</keyword>
<comment type="caution">
    <text evidence="9">Lacks conserved residue(s) required for the propagation of feature annotation.</text>
</comment>
<protein>
    <recommendedName>
        <fullName evidence="9">Protein translocase subunit SecD</fullName>
    </recommendedName>
</protein>
<evidence type="ECO:0000259" key="11">
    <source>
        <dbReference type="Pfam" id="PF03176"/>
    </source>
</evidence>
<reference evidence="14 15" key="1">
    <citation type="journal article" date="2019" name="Int. J. Syst. Evol. Microbiol.">
        <title>The Global Catalogue of Microorganisms (GCM) 10K type strain sequencing project: providing services to taxonomists for standard genome sequencing and annotation.</title>
        <authorList>
            <consortium name="The Broad Institute Genomics Platform"/>
            <consortium name="The Broad Institute Genome Sequencing Center for Infectious Disease"/>
            <person name="Wu L."/>
            <person name="Ma J."/>
        </authorList>
    </citation>
    <scope>NUCLEOTIDE SEQUENCE [LARGE SCALE GENOMIC DNA]</scope>
    <source>
        <strain evidence="14 15">JCM 15628</strain>
    </source>
</reference>
<feature type="domain" description="Membrane transport protein MMPL" evidence="11">
    <location>
        <begin position="431"/>
        <end position="585"/>
    </location>
</feature>
<gene>
    <name evidence="9" type="primary">secD</name>
    <name evidence="14" type="ORF">GCM10009817_13360</name>
</gene>
<comment type="subunit">
    <text evidence="9">Forms a complex with SecF. Part of the essential Sec protein translocation apparatus which comprises SecA, SecYEG and auxiliary proteins SecDF. Other proteins may also be involved.</text>
</comment>
<keyword evidence="15" id="KW-1185">Reference proteome</keyword>
<feature type="transmembrane region" description="Helical" evidence="9">
    <location>
        <begin position="557"/>
        <end position="576"/>
    </location>
</feature>
<evidence type="ECO:0000256" key="10">
    <source>
        <dbReference type="SAM" id="MobiDB-lite"/>
    </source>
</evidence>
<keyword evidence="8 9" id="KW-0472">Membrane</keyword>
<keyword evidence="6 9" id="KW-1133">Transmembrane helix</keyword>
<evidence type="ECO:0000313" key="14">
    <source>
        <dbReference type="EMBL" id="GAA1974501.1"/>
    </source>
</evidence>
<dbReference type="NCBIfam" id="TIGR00916">
    <property type="entry name" value="2A0604s01"/>
    <property type="match status" value="1"/>
</dbReference>
<evidence type="ECO:0000256" key="7">
    <source>
        <dbReference type="ARBA" id="ARBA00023010"/>
    </source>
</evidence>
<feature type="transmembrane region" description="Helical" evidence="9">
    <location>
        <begin position="427"/>
        <end position="447"/>
    </location>
</feature>
<dbReference type="PANTHER" id="PTHR30081">
    <property type="entry name" value="PROTEIN-EXPORT MEMBRANE PROTEIN SEC"/>
    <property type="match status" value="1"/>
</dbReference>
<evidence type="ECO:0000256" key="8">
    <source>
        <dbReference type="ARBA" id="ARBA00023136"/>
    </source>
</evidence>
<feature type="compositionally biased region" description="Low complexity" evidence="10">
    <location>
        <begin position="140"/>
        <end position="176"/>
    </location>
</feature>
<feature type="transmembrane region" description="Helical" evidence="9">
    <location>
        <begin position="482"/>
        <end position="505"/>
    </location>
</feature>
<keyword evidence="4 9" id="KW-0812">Transmembrane</keyword>
<accession>A0ABN2RT74</accession>
<dbReference type="EMBL" id="BAAAPU010000004">
    <property type="protein sequence ID" value="GAA1974501.1"/>
    <property type="molecule type" value="Genomic_DNA"/>
</dbReference>
<proteinExistence type="inferred from homology"/>
<feature type="transmembrane region" description="Helical" evidence="9">
    <location>
        <begin position="533"/>
        <end position="551"/>
    </location>
</feature>
<comment type="function">
    <text evidence="9">Part of the Sec protein translocase complex. Interacts with the SecYEG preprotein conducting channel. SecDF uses the proton motive force (PMF) to complete protein translocation after the ATP-dependent function of SecA.</text>
</comment>
<dbReference type="InterPro" id="IPR048631">
    <property type="entry name" value="SecD_1st"/>
</dbReference>
<dbReference type="InterPro" id="IPR054384">
    <property type="entry name" value="SecDF_P1_head"/>
</dbReference>
<dbReference type="Pfam" id="PF03176">
    <property type="entry name" value="MMPL"/>
    <property type="match status" value="1"/>
</dbReference>
<comment type="caution">
    <text evidence="14">The sequence shown here is derived from an EMBL/GenBank/DDBJ whole genome shotgun (WGS) entry which is preliminary data.</text>
</comment>
<dbReference type="Pfam" id="PF22599">
    <property type="entry name" value="SecDF_P1_head"/>
    <property type="match status" value="1"/>
</dbReference>
<dbReference type="RefSeq" id="WP_344059726.1">
    <property type="nucleotide sequence ID" value="NZ_BAAAPU010000004.1"/>
</dbReference>
<feature type="region of interest" description="Disordered" evidence="10">
    <location>
        <begin position="615"/>
        <end position="642"/>
    </location>
</feature>
<dbReference type="NCBIfam" id="TIGR01129">
    <property type="entry name" value="secD"/>
    <property type="match status" value="1"/>
</dbReference>
<evidence type="ECO:0000256" key="4">
    <source>
        <dbReference type="ARBA" id="ARBA00022692"/>
    </source>
</evidence>
<comment type="subcellular location">
    <subcellularLocation>
        <location evidence="9">Cell membrane</location>
        <topology evidence="9">Multi-pass membrane protein</topology>
    </subcellularLocation>
    <subcellularLocation>
        <location evidence="1">Membrane</location>
        <topology evidence="1">Multi-pass membrane protein</topology>
    </subcellularLocation>
</comment>
<name>A0ABN2RT74_9MICO</name>
<evidence type="ECO:0000256" key="1">
    <source>
        <dbReference type="ARBA" id="ARBA00004141"/>
    </source>
</evidence>
<organism evidence="14 15">
    <name type="scientific">Terrabacter lapilli</name>
    <dbReference type="NCBI Taxonomy" id="436231"/>
    <lineage>
        <taxon>Bacteria</taxon>
        <taxon>Bacillati</taxon>
        <taxon>Actinomycetota</taxon>
        <taxon>Actinomycetes</taxon>
        <taxon>Micrococcales</taxon>
        <taxon>Intrasporangiaceae</taxon>
        <taxon>Terrabacter</taxon>
    </lineage>
</organism>
<sequence>MARSSTKKSARRHLLALVVVILALAGLAGGLTKWGGGSLTPRLGLDLEGGTELVLQPQLVGNQTISEGQVNRAVDIIRQRIDANGVSEAEIATQGGRNIVVSIPGSPTAEQLDALKKPSQLRFRAVFVQALDQNSSKANPTPSGAPGGTTTPSATPSGSATPKATASATPSASKTAQNGVVPEALRAATTAATPTPGSSGGTPSGKATSPAPAPAPAPAQTPPAPTPAQAEAAVKEQASKGLVGMGWDKAKADAAAAKVAKAYTALNCSAPGALDKVVDDPSQPIATCGEDRVTKYVLGPSEIDGSEIADATSGYQPGPNGQPTSIVEVALSFKDAGKAKFAAVTKRLFALQGQTPLDQFAVVLDKAVITAPQARAVITDGRASITGSFTIDSAKQLAEQLKFGALPISFALQTQDNITPQLGEEQLRIGLLAGLIGLLLVVVYSLLQYRALGMVTVASLVVASVITYLAVTVLGTTHGFRLTMAGVTGLIVAIGVTADSFIVYFERIRDEVRDGRPLVAAVETGWRRARRTIIAADAVNFIAALVLYLLASSNVRGFAFTLGLTTLIDLLVVMLFTHPTVQLLARTKFFGGGHKWSGLDPQRLGAKESVRYRGRGQFGAPGAQRPPATVGSARLAEGKAQA</sequence>
<keyword evidence="7 9" id="KW-0811">Translocation</keyword>
<feature type="compositionally biased region" description="Pro residues" evidence="10">
    <location>
        <begin position="211"/>
        <end position="226"/>
    </location>
</feature>
<dbReference type="Proteomes" id="UP001500013">
    <property type="component" value="Unassembled WGS sequence"/>
</dbReference>
<dbReference type="InterPro" id="IPR005791">
    <property type="entry name" value="SecD"/>
</dbReference>
<evidence type="ECO:0000256" key="2">
    <source>
        <dbReference type="ARBA" id="ARBA00022448"/>
    </source>
</evidence>
<comment type="similarity">
    <text evidence="9">Belongs to the SecD/SecF family. SecD subfamily.</text>
</comment>
<dbReference type="InterPro" id="IPR055344">
    <property type="entry name" value="SecD_SecF_C_bact"/>
</dbReference>
<feature type="domain" description="Protein translocase subunit SecDF P1" evidence="12">
    <location>
        <begin position="70"/>
        <end position="126"/>
    </location>
</feature>
<evidence type="ECO:0000259" key="13">
    <source>
        <dbReference type="Pfam" id="PF22599"/>
    </source>
</evidence>
<feature type="region of interest" description="Disordered" evidence="10">
    <location>
        <begin position="133"/>
        <end position="178"/>
    </location>
</feature>
<dbReference type="Gene3D" id="3.30.70.3220">
    <property type="match status" value="1"/>
</dbReference>
<feature type="transmembrane region" description="Helical" evidence="9">
    <location>
        <begin position="454"/>
        <end position="476"/>
    </location>
</feature>
<feature type="domain" description="SecDF P1 head subdomain" evidence="13">
    <location>
        <begin position="294"/>
        <end position="408"/>
    </location>
</feature>
<dbReference type="InterPro" id="IPR004869">
    <property type="entry name" value="MMPL_dom"/>
</dbReference>
<evidence type="ECO:0000256" key="6">
    <source>
        <dbReference type="ARBA" id="ARBA00022989"/>
    </source>
</evidence>